<accession>A0A255Z9M6</accession>
<keyword evidence="4 6" id="KW-0238">DNA-binding</keyword>
<dbReference type="AlphaFoldDB" id="A0A255Z9M6"/>
<dbReference type="InterPro" id="IPR014284">
    <property type="entry name" value="RNA_pol_sigma-70_dom"/>
</dbReference>
<keyword evidence="9" id="KW-1185">Reference proteome</keyword>
<dbReference type="InterPro" id="IPR007627">
    <property type="entry name" value="RNA_pol_sigma70_r2"/>
</dbReference>
<keyword evidence="5 6" id="KW-0804">Transcription</keyword>
<dbReference type="Gene3D" id="1.20.140.160">
    <property type="match status" value="1"/>
</dbReference>
<evidence type="ECO:0000256" key="4">
    <source>
        <dbReference type="ARBA" id="ARBA00023125"/>
    </source>
</evidence>
<dbReference type="Pfam" id="PF04542">
    <property type="entry name" value="Sigma70_r2"/>
    <property type="match status" value="1"/>
</dbReference>
<gene>
    <name evidence="8" type="ORF">CHU92_07905</name>
</gene>
<name>A0A255Z9M6_9FLAO</name>
<dbReference type="SUPFAM" id="SSF88659">
    <property type="entry name" value="Sigma3 and sigma4 domains of RNA polymerase sigma factors"/>
    <property type="match status" value="1"/>
</dbReference>
<dbReference type="InterPro" id="IPR039425">
    <property type="entry name" value="RNA_pol_sigma-70-like"/>
</dbReference>
<evidence type="ECO:0000256" key="1">
    <source>
        <dbReference type="ARBA" id="ARBA00010641"/>
    </source>
</evidence>
<keyword evidence="3 6" id="KW-0731">Sigma factor</keyword>
<dbReference type="InterPro" id="IPR000838">
    <property type="entry name" value="RNA_pol_sigma70_ECF_CS"/>
</dbReference>
<proteinExistence type="inferred from homology"/>
<dbReference type="OrthoDB" id="9782108at2"/>
<dbReference type="PANTHER" id="PTHR43133">
    <property type="entry name" value="RNA POLYMERASE ECF-TYPE SIGMA FACTO"/>
    <property type="match status" value="1"/>
</dbReference>
<dbReference type="InterPro" id="IPR013325">
    <property type="entry name" value="RNA_pol_sigma_r2"/>
</dbReference>
<dbReference type="GO" id="GO:0016987">
    <property type="term" value="F:sigma factor activity"/>
    <property type="evidence" value="ECO:0007669"/>
    <property type="project" value="UniProtKB-KW"/>
</dbReference>
<comment type="caution">
    <text evidence="8">The sequence shown here is derived from an EMBL/GenBank/DDBJ whole genome shotgun (WGS) entry which is preliminary data.</text>
</comment>
<dbReference type="Proteomes" id="UP000216605">
    <property type="component" value="Unassembled WGS sequence"/>
</dbReference>
<dbReference type="InterPro" id="IPR013324">
    <property type="entry name" value="RNA_pol_sigma_r3/r4-like"/>
</dbReference>
<dbReference type="NCBIfam" id="TIGR02937">
    <property type="entry name" value="sigma70-ECF"/>
    <property type="match status" value="1"/>
</dbReference>
<comment type="similarity">
    <text evidence="1 6">Belongs to the sigma-70 factor family. ECF subfamily.</text>
</comment>
<dbReference type="GO" id="GO:0003677">
    <property type="term" value="F:DNA binding"/>
    <property type="evidence" value="ECO:0007669"/>
    <property type="project" value="UniProtKB-KW"/>
</dbReference>
<organism evidence="8 9">
    <name type="scientific">Flavobacterium cyanobacteriorum</name>
    <dbReference type="NCBI Taxonomy" id="2022802"/>
    <lineage>
        <taxon>Bacteria</taxon>
        <taxon>Pseudomonadati</taxon>
        <taxon>Bacteroidota</taxon>
        <taxon>Flavobacteriia</taxon>
        <taxon>Flavobacteriales</taxon>
        <taxon>Flavobacteriaceae</taxon>
        <taxon>Flavobacterium</taxon>
    </lineage>
</organism>
<protein>
    <recommendedName>
        <fullName evidence="6">RNA polymerase sigma factor</fullName>
    </recommendedName>
</protein>
<dbReference type="EMBL" id="NOXV01000252">
    <property type="protein sequence ID" value="OYQ37575.1"/>
    <property type="molecule type" value="Genomic_DNA"/>
</dbReference>
<dbReference type="PANTHER" id="PTHR43133:SF8">
    <property type="entry name" value="RNA POLYMERASE SIGMA FACTOR HI_1459-RELATED"/>
    <property type="match status" value="1"/>
</dbReference>
<sequence>MDDHLKIVEKWVHLYGDILYNWAFHKTNSKEIAEDLVQETFIIALKKINQFENRSSPKTWLIAILNNKIIDHHRANYSTKFTSIEKNGITLTNTMFDNENFWLNELDEKIWNENDKSSVERVESKLKECISNLPEKWNLAISYKYFSNQKTEVICQELGITTSNYWQIIHRAKLLLKKCVESK</sequence>
<evidence type="ECO:0000313" key="9">
    <source>
        <dbReference type="Proteomes" id="UP000216605"/>
    </source>
</evidence>
<reference evidence="8 9" key="1">
    <citation type="submission" date="2017-07" db="EMBL/GenBank/DDBJ databases">
        <title>Flavobacterium cyanobacteriorum sp. nov., isolated from cyanobacterial aggregates in a eutrophic lake.</title>
        <authorList>
            <person name="Cai H."/>
        </authorList>
    </citation>
    <scope>NUCLEOTIDE SEQUENCE [LARGE SCALE GENOMIC DNA]</scope>
    <source>
        <strain evidence="8 9">TH021</strain>
    </source>
</reference>
<dbReference type="Gene3D" id="1.10.1740.10">
    <property type="match status" value="1"/>
</dbReference>
<dbReference type="SUPFAM" id="SSF88946">
    <property type="entry name" value="Sigma2 domain of RNA polymerase sigma factors"/>
    <property type="match status" value="1"/>
</dbReference>
<evidence type="ECO:0000256" key="6">
    <source>
        <dbReference type="RuleBase" id="RU000716"/>
    </source>
</evidence>
<evidence type="ECO:0000256" key="2">
    <source>
        <dbReference type="ARBA" id="ARBA00023015"/>
    </source>
</evidence>
<evidence type="ECO:0000259" key="7">
    <source>
        <dbReference type="Pfam" id="PF04542"/>
    </source>
</evidence>
<evidence type="ECO:0000256" key="3">
    <source>
        <dbReference type="ARBA" id="ARBA00023082"/>
    </source>
</evidence>
<evidence type="ECO:0000313" key="8">
    <source>
        <dbReference type="EMBL" id="OYQ37575.1"/>
    </source>
</evidence>
<keyword evidence="2 6" id="KW-0805">Transcription regulation</keyword>
<feature type="domain" description="RNA polymerase sigma-70 region 2" evidence="7">
    <location>
        <begin position="12"/>
        <end position="76"/>
    </location>
</feature>
<dbReference type="RefSeq" id="WP_094414350.1">
    <property type="nucleotide sequence ID" value="NZ_NOXV01000252.1"/>
</dbReference>
<dbReference type="GO" id="GO:0006352">
    <property type="term" value="P:DNA-templated transcription initiation"/>
    <property type="evidence" value="ECO:0007669"/>
    <property type="project" value="InterPro"/>
</dbReference>
<dbReference type="PROSITE" id="PS01063">
    <property type="entry name" value="SIGMA70_ECF"/>
    <property type="match status" value="1"/>
</dbReference>
<evidence type="ECO:0000256" key="5">
    <source>
        <dbReference type="ARBA" id="ARBA00023163"/>
    </source>
</evidence>